<keyword evidence="1" id="KW-1185">Reference proteome</keyword>
<dbReference type="RefSeq" id="XP_022819118.1">
    <property type="nucleotide sequence ID" value="XM_022963350.1"/>
</dbReference>
<organism evidence="1 2">
    <name type="scientific">Spodoptera litura</name>
    <name type="common">Asian cotton leafworm</name>
    <dbReference type="NCBI Taxonomy" id="69820"/>
    <lineage>
        <taxon>Eukaryota</taxon>
        <taxon>Metazoa</taxon>
        <taxon>Ecdysozoa</taxon>
        <taxon>Arthropoda</taxon>
        <taxon>Hexapoda</taxon>
        <taxon>Insecta</taxon>
        <taxon>Pterygota</taxon>
        <taxon>Neoptera</taxon>
        <taxon>Endopterygota</taxon>
        <taxon>Lepidoptera</taxon>
        <taxon>Glossata</taxon>
        <taxon>Ditrysia</taxon>
        <taxon>Noctuoidea</taxon>
        <taxon>Noctuidae</taxon>
        <taxon>Amphipyrinae</taxon>
        <taxon>Spodoptera</taxon>
    </lineage>
</organism>
<dbReference type="Proteomes" id="UP000301870">
    <property type="component" value="Chromosome 13"/>
</dbReference>
<accession>A0A9J7ILF4</accession>
<name>A0A9J7ILF4_SPOLT</name>
<sequence>MSYNQIRKFDESLERMQETSASCDKCFCHLIATPEDERRNLGTSFKQAFTSYNPGKKRRNVGGRRGVDIPLVFAKGEQGVYSTKEVVKRKSSYGGCGCCDREKLIQKHSYANIHLTTPELAPLCPCPTDGFAEKPKPLNNIKVTIEKVTLDPDSENSETSLLNHRLQRNVREPKMSEKKSVTSLIDAQYERDEDNLFDR</sequence>
<evidence type="ECO:0000313" key="1">
    <source>
        <dbReference type="Proteomes" id="UP000301870"/>
    </source>
</evidence>
<gene>
    <name evidence="2" type="primary">LOC111351426</name>
</gene>
<dbReference type="AlphaFoldDB" id="A0A9J7ILF4"/>
<dbReference type="KEGG" id="sliu:111351426"/>
<protein>
    <submittedName>
        <fullName evidence="2">Uncharacterized protein LOC111351426</fullName>
    </submittedName>
</protein>
<dbReference type="GeneID" id="111351426"/>
<evidence type="ECO:0000313" key="2">
    <source>
        <dbReference type="RefSeq" id="XP_022819118.1"/>
    </source>
</evidence>
<proteinExistence type="predicted"/>
<reference evidence="2" key="1">
    <citation type="submission" date="2025-08" db="UniProtKB">
        <authorList>
            <consortium name="RefSeq"/>
        </authorList>
    </citation>
    <scope>IDENTIFICATION</scope>
    <source>
        <strain evidence="2">Ishihara</strain>
        <tissue evidence="2">Whole body</tissue>
    </source>
</reference>
<dbReference type="OrthoDB" id="7458029at2759"/>